<keyword evidence="5" id="KW-0378">Hydrolase</keyword>
<dbReference type="EC" id="3.4.13.18" evidence="10"/>
<dbReference type="PIRSF" id="PIRSF016599">
    <property type="entry name" value="Xaa-His_dipept"/>
    <property type="match status" value="1"/>
</dbReference>
<evidence type="ECO:0000256" key="1">
    <source>
        <dbReference type="ARBA" id="ARBA00001941"/>
    </source>
</evidence>
<evidence type="ECO:0000256" key="14">
    <source>
        <dbReference type="ARBA" id="ARBA00075285"/>
    </source>
</evidence>
<dbReference type="EMBL" id="FOYQ01000001">
    <property type="protein sequence ID" value="SFR31452.1"/>
    <property type="molecule type" value="Genomic_DNA"/>
</dbReference>
<dbReference type="RefSeq" id="WP_092980018.1">
    <property type="nucleotide sequence ID" value="NZ_FOYQ01000001.1"/>
</dbReference>
<comment type="cofactor">
    <cofactor evidence="1">
        <name>Co(2+)</name>
        <dbReference type="ChEBI" id="CHEBI:48828"/>
    </cofactor>
</comment>
<dbReference type="Proteomes" id="UP000199534">
    <property type="component" value="Unassembled WGS sequence"/>
</dbReference>
<evidence type="ECO:0000256" key="8">
    <source>
        <dbReference type="ARBA" id="ARBA00023285"/>
    </source>
</evidence>
<dbReference type="PANTHER" id="PTHR43501">
    <property type="entry name" value="CYTOSOL NON-SPECIFIC DIPEPTIDASE"/>
    <property type="match status" value="1"/>
</dbReference>
<dbReference type="AlphaFoldDB" id="A0A1I6FND8"/>
<evidence type="ECO:0000256" key="3">
    <source>
        <dbReference type="ARBA" id="ARBA00022670"/>
    </source>
</evidence>
<evidence type="ECO:0000256" key="5">
    <source>
        <dbReference type="ARBA" id="ARBA00022801"/>
    </source>
</evidence>
<dbReference type="Gene3D" id="3.40.630.10">
    <property type="entry name" value="Zn peptidases"/>
    <property type="match status" value="2"/>
</dbReference>
<comment type="similarity">
    <text evidence="12">Belongs to the peptidase M20C family.</text>
</comment>
<keyword evidence="4" id="KW-0479">Metal-binding</keyword>
<evidence type="ECO:0000259" key="18">
    <source>
        <dbReference type="Pfam" id="PF07687"/>
    </source>
</evidence>
<evidence type="ECO:0000256" key="11">
    <source>
        <dbReference type="ARBA" id="ARBA00044252"/>
    </source>
</evidence>
<evidence type="ECO:0000256" key="4">
    <source>
        <dbReference type="ARBA" id="ARBA00022723"/>
    </source>
</evidence>
<gene>
    <name evidence="19" type="ORF">SAMN04490243_0234</name>
</gene>
<evidence type="ECO:0000256" key="15">
    <source>
        <dbReference type="ARBA" id="ARBA00076004"/>
    </source>
</evidence>
<keyword evidence="6" id="KW-0862">Zinc</keyword>
<dbReference type="Pfam" id="PF01546">
    <property type="entry name" value="Peptidase_M20"/>
    <property type="match status" value="1"/>
</dbReference>
<dbReference type="InterPro" id="IPR002933">
    <property type="entry name" value="Peptidase_M20"/>
</dbReference>
<keyword evidence="8" id="KW-0170">Cobalt</keyword>
<dbReference type="InterPro" id="IPR001160">
    <property type="entry name" value="Peptidase_M20C"/>
</dbReference>
<dbReference type="FunFam" id="3.40.630.10:FF:000018">
    <property type="entry name" value="Aminoacyl-histidine dipeptidase PepD"/>
    <property type="match status" value="1"/>
</dbReference>
<dbReference type="PRINTS" id="PR00934">
    <property type="entry name" value="XHISDIPTASE"/>
</dbReference>
<feature type="domain" description="Peptidase M20 dimerisation" evidence="18">
    <location>
        <begin position="210"/>
        <end position="291"/>
    </location>
</feature>
<proteinExistence type="inferred from homology"/>
<protein>
    <recommendedName>
        <fullName evidence="13">Cytosol non-specific dipeptidase</fullName>
        <ecNumber evidence="10">3.4.13.18</ecNumber>
    </recommendedName>
    <alternativeName>
        <fullName evidence="16">Aminoacyl-histidine dipeptidase</fullName>
    </alternativeName>
    <alternativeName>
        <fullName evidence="15">Beta-alanyl-histidine dipeptidase</fullName>
    </alternativeName>
    <alternativeName>
        <fullName evidence="14">Carnosinase</fullName>
    </alternativeName>
    <alternativeName>
        <fullName evidence="11">Peptidase D</fullName>
    </alternativeName>
    <alternativeName>
        <fullName evidence="17">Xaa-His dipeptidase</fullName>
    </alternativeName>
</protein>
<evidence type="ECO:0000256" key="16">
    <source>
        <dbReference type="ARBA" id="ARBA00077688"/>
    </source>
</evidence>
<evidence type="ECO:0000256" key="2">
    <source>
        <dbReference type="ARBA" id="ARBA00001947"/>
    </source>
</evidence>
<dbReference type="FunFam" id="3.40.630.10:FF:000015">
    <property type="entry name" value="Aminoacyl-histidine dipeptidase PepD"/>
    <property type="match status" value="1"/>
</dbReference>
<comment type="catalytic activity">
    <reaction evidence="9">
        <text>Hydrolysis of dipeptides, preferentially hydrophobic dipeptides including prolyl amino acids.</text>
        <dbReference type="EC" id="3.4.13.18"/>
    </reaction>
</comment>
<name>A0A1I6FND8_9FLAO</name>
<dbReference type="GO" id="GO:0005829">
    <property type="term" value="C:cytosol"/>
    <property type="evidence" value="ECO:0007669"/>
    <property type="project" value="TreeGrafter"/>
</dbReference>
<evidence type="ECO:0000256" key="17">
    <source>
        <dbReference type="ARBA" id="ARBA00078074"/>
    </source>
</evidence>
<evidence type="ECO:0000256" key="12">
    <source>
        <dbReference type="ARBA" id="ARBA00061423"/>
    </source>
</evidence>
<evidence type="ECO:0000313" key="19">
    <source>
        <dbReference type="EMBL" id="SFR31452.1"/>
    </source>
</evidence>
<evidence type="ECO:0000256" key="7">
    <source>
        <dbReference type="ARBA" id="ARBA00023049"/>
    </source>
</evidence>
<evidence type="ECO:0000256" key="13">
    <source>
        <dbReference type="ARBA" id="ARBA00071271"/>
    </source>
</evidence>
<accession>A0A1I6FND8</accession>
<dbReference type="STRING" id="400055.SAMN04490243_0234"/>
<keyword evidence="7" id="KW-0482">Metalloprotease</keyword>
<dbReference type="NCBIfam" id="TIGR01893">
    <property type="entry name" value="aa-his-dipept"/>
    <property type="match status" value="1"/>
</dbReference>
<keyword evidence="20" id="KW-1185">Reference proteome</keyword>
<evidence type="ECO:0000256" key="6">
    <source>
        <dbReference type="ARBA" id="ARBA00022833"/>
    </source>
</evidence>
<dbReference type="Pfam" id="PF07687">
    <property type="entry name" value="M20_dimer"/>
    <property type="match status" value="1"/>
</dbReference>
<evidence type="ECO:0000313" key="20">
    <source>
        <dbReference type="Proteomes" id="UP000199534"/>
    </source>
</evidence>
<reference evidence="19 20" key="1">
    <citation type="submission" date="2016-10" db="EMBL/GenBank/DDBJ databases">
        <authorList>
            <person name="de Groot N.N."/>
        </authorList>
    </citation>
    <scope>NUCLEOTIDE SEQUENCE [LARGE SCALE GENOMIC DNA]</scope>
    <source>
        <strain evidence="19 20">DSM 21019</strain>
    </source>
</reference>
<dbReference type="GO" id="GO:0046872">
    <property type="term" value="F:metal ion binding"/>
    <property type="evidence" value="ECO:0007669"/>
    <property type="project" value="UniProtKB-KW"/>
</dbReference>
<keyword evidence="3" id="KW-0645">Protease</keyword>
<dbReference type="GO" id="GO:0070573">
    <property type="term" value="F:metallodipeptidase activity"/>
    <property type="evidence" value="ECO:0007669"/>
    <property type="project" value="TreeGrafter"/>
</dbReference>
<dbReference type="GO" id="GO:0006508">
    <property type="term" value="P:proteolysis"/>
    <property type="evidence" value="ECO:0007669"/>
    <property type="project" value="UniProtKB-KW"/>
</dbReference>
<dbReference type="PANTHER" id="PTHR43501:SF1">
    <property type="entry name" value="CYTOSOL NON-SPECIFIC DIPEPTIDASE"/>
    <property type="match status" value="1"/>
</dbReference>
<evidence type="ECO:0000256" key="9">
    <source>
        <dbReference type="ARBA" id="ARBA00036421"/>
    </source>
</evidence>
<dbReference type="OrthoDB" id="9773892at2"/>
<organism evidence="19 20">
    <name type="scientific">Robiginitalea myxolifaciens</name>
    <dbReference type="NCBI Taxonomy" id="400055"/>
    <lineage>
        <taxon>Bacteria</taxon>
        <taxon>Pseudomonadati</taxon>
        <taxon>Bacteroidota</taxon>
        <taxon>Flavobacteriia</taxon>
        <taxon>Flavobacteriales</taxon>
        <taxon>Flavobacteriaceae</taxon>
        <taxon>Robiginitalea</taxon>
    </lineage>
</organism>
<dbReference type="InterPro" id="IPR011650">
    <property type="entry name" value="Peptidase_M20_dimer"/>
</dbReference>
<dbReference type="CDD" id="cd03890">
    <property type="entry name" value="M20_pepD"/>
    <property type="match status" value="1"/>
</dbReference>
<comment type="cofactor">
    <cofactor evidence="2">
        <name>Zn(2+)</name>
        <dbReference type="ChEBI" id="CHEBI:29105"/>
    </cofactor>
</comment>
<evidence type="ECO:0000256" key="10">
    <source>
        <dbReference type="ARBA" id="ARBA00038976"/>
    </source>
</evidence>
<dbReference type="SUPFAM" id="SSF53187">
    <property type="entry name" value="Zn-dependent exopeptidases"/>
    <property type="match status" value="1"/>
</dbReference>
<sequence length="485" mass="52407">MSQVLEAVEPREVWAHFEALNAVPRPSKKEERIIAFMQDFGKSLGLETSTDAVGNVLIRKPGTSGREGFSPVVLQAHLDMVHQQNEGTGFDFDSEGIRMYVEAGWVRAQGTTLGADNGLGVAAIMAVLASDNLEHPPIEALFTIDEETGMTGAKSLQPGWLKGTRLLNLDTEEDNVLTVGCAGGIDLTGSGIYSEVAVNPSSQGIYITVEGLQGGHSGMDIHKGLGNANKILARVLQECQQEVPLQLASFSGGNLRNAIPREAKALVALDKASREQFIKVFARLSETIKGEFAAVEPGLQIGWASAELPERVMAVEDADQLLRVIRALLSGVYYMSYQFPEQTETSNNVARVVASGGRLEIGCLTRSSSESRKRDLLDSLSGILALAGYAVSTSGDYPGWQPAPDSKLLQLAATRYQELFNEEPKIEAGHGGLECGIIKNNYPDMDMISFGPDILGAHSPDERASISSTQKFWRFLKDLLAQIKD</sequence>